<sequence length="329" mass="35968">MTGFDMGKCFPNRRHPVTAPWIRMAALTVALVVLWGNLGMVTSMGAQAGASIQVDAQADTKDNAKNNTQANQRLFDEAGLLSGAEQERLEDALADCRKKTGMDVSAVTAYNDGARSAMEYADDYYDYNDFGTGKDKSGVLVLIYMDAPGRRGGECWISTSGNMIRILTDRRIDLILDDMYDYLGIQDYYGAVLAFTRDIEYYVDKGIQAGQYNYDTETGEISIYRSIRWYEAAFAVIAPAMIAGSVCLGIKSRYSMKQSDRERSNSLLAYRADAKYRFGDVNDILLNKFVTSAPIPRGGSGSGGSGSSGRSSTHRSSSGRSHGGGGRRF</sequence>
<gene>
    <name evidence="3" type="ORF">WMQ36_06535</name>
</gene>
<keyword evidence="4" id="KW-1185">Reference proteome</keyword>
<reference evidence="3 4" key="1">
    <citation type="submission" date="2024-03" db="EMBL/GenBank/DDBJ databases">
        <title>Human intestinal bacterial collection.</title>
        <authorList>
            <person name="Pauvert C."/>
            <person name="Hitch T.C.A."/>
            <person name="Clavel T."/>
        </authorList>
    </citation>
    <scope>NUCLEOTIDE SEQUENCE [LARGE SCALE GENOMIC DNA]</scope>
    <source>
        <strain evidence="3 4">CLA-SR-H021</strain>
    </source>
</reference>
<organism evidence="3 4">
    <name type="scientific">Enterocloster hominis</name>
    <name type="common">ex Hitch et al. 2024</name>
    <dbReference type="NCBI Taxonomy" id="1917870"/>
    <lineage>
        <taxon>Bacteria</taxon>
        <taxon>Bacillati</taxon>
        <taxon>Bacillota</taxon>
        <taxon>Clostridia</taxon>
        <taxon>Lachnospirales</taxon>
        <taxon>Lachnospiraceae</taxon>
        <taxon>Enterocloster</taxon>
    </lineage>
</organism>
<feature type="region of interest" description="Disordered" evidence="1">
    <location>
        <begin position="295"/>
        <end position="329"/>
    </location>
</feature>
<dbReference type="Gene3D" id="3.10.310.50">
    <property type="match status" value="1"/>
</dbReference>
<name>A0ABV1D2J8_9FIRM</name>
<accession>A0ABV1D2J8</accession>
<dbReference type="InterPro" id="IPR007621">
    <property type="entry name" value="TPM_dom"/>
</dbReference>
<feature type="domain" description="TPM" evidence="2">
    <location>
        <begin position="75"/>
        <end position="200"/>
    </location>
</feature>
<dbReference type="Proteomes" id="UP001454086">
    <property type="component" value="Unassembled WGS sequence"/>
</dbReference>
<evidence type="ECO:0000313" key="4">
    <source>
        <dbReference type="Proteomes" id="UP001454086"/>
    </source>
</evidence>
<comment type="caution">
    <text evidence="3">The sequence shown here is derived from an EMBL/GenBank/DDBJ whole genome shotgun (WGS) entry which is preliminary data.</text>
</comment>
<evidence type="ECO:0000259" key="2">
    <source>
        <dbReference type="Pfam" id="PF04536"/>
    </source>
</evidence>
<dbReference type="PANTHER" id="PTHR30373:SF2">
    <property type="entry name" value="UPF0603 PROTEIN YGCG"/>
    <property type="match status" value="1"/>
</dbReference>
<dbReference type="RefSeq" id="WP_349118021.1">
    <property type="nucleotide sequence ID" value="NZ_JBBMFM010000015.1"/>
</dbReference>
<dbReference type="Pfam" id="PF04536">
    <property type="entry name" value="TPM_phosphatase"/>
    <property type="match status" value="1"/>
</dbReference>
<dbReference type="EMBL" id="JBBMFM010000015">
    <property type="protein sequence ID" value="MEQ2424624.1"/>
    <property type="molecule type" value="Genomic_DNA"/>
</dbReference>
<proteinExistence type="predicted"/>
<evidence type="ECO:0000256" key="1">
    <source>
        <dbReference type="SAM" id="MobiDB-lite"/>
    </source>
</evidence>
<dbReference type="PANTHER" id="PTHR30373">
    <property type="entry name" value="UPF0603 PROTEIN YGCG"/>
    <property type="match status" value="1"/>
</dbReference>
<protein>
    <submittedName>
        <fullName evidence="3">TPM domain-containing protein</fullName>
    </submittedName>
</protein>
<evidence type="ECO:0000313" key="3">
    <source>
        <dbReference type="EMBL" id="MEQ2424624.1"/>
    </source>
</evidence>
<feature type="compositionally biased region" description="Gly residues" evidence="1">
    <location>
        <begin position="298"/>
        <end position="307"/>
    </location>
</feature>
<feature type="compositionally biased region" description="Low complexity" evidence="1">
    <location>
        <begin position="308"/>
        <end position="320"/>
    </location>
</feature>